<comment type="similarity">
    <text evidence="2">Belongs to the glycosyltransferase 47 family.</text>
</comment>
<dbReference type="Pfam" id="PF03016">
    <property type="entry name" value="Exostosin_GT47"/>
    <property type="match status" value="1"/>
</dbReference>
<evidence type="ECO:0000256" key="3">
    <source>
        <dbReference type="ARBA" id="ARBA00023034"/>
    </source>
</evidence>
<dbReference type="PANTHER" id="PTHR11062:SF376">
    <property type="entry name" value="EXOSTOSIN FAMILY PROTEIN"/>
    <property type="match status" value="1"/>
</dbReference>
<feature type="chain" id="PRO_5035185755" description="EGF-like domain-containing protein" evidence="7">
    <location>
        <begin position="20"/>
        <end position="743"/>
    </location>
</feature>
<feature type="region of interest" description="Disordered" evidence="6">
    <location>
        <begin position="116"/>
        <end position="156"/>
    </location>
</feature>
<dbReference type="InterPro" id="IPR000742">
    <property type="entry name" value="EGF"/>
</dbReference>
<dbReference type="PROSITE" id="PS50026">
    <property type="entry name" value="EGF_3"/>
    <property type="match status" value="1"/>
</dbReference>
<evidence type="ECO:0000256" key="6">
    <source>
        <dbReference type="SAM" id="MobiDB-lite"/>
    </source>
</evidence>
<sequence>MSAKSWSLFLAAALGVTAALGSQSKPQYATDTLERPHLPHRTTLPESSAPGENPPNPPNRGSLPTTTGADPRCETPQHPFLKTSLREHQGRLRSLKWSAAADSRTADPWVIDAAVADDNSPMEPPAAPPVQVPDPPRQPVASSAPPPRSPPGRRPCSEPCYERATCNEELGRCDCPKQLTGTECQANTSASYLRYFTQTAKQEAAQPIPCFNRCNGRGKCVLGECVCERGFFSADCSLSIGPSGKPVILEGKGYLPRDQRPYIYVYDIPHRYSSWYNPRRMDREAHWALWQQMLPARVLVADGDEADWFFIPVKLRNSGDGPKLFKIINYIQKLWPWYDRLQGHRHFVIHMGDSGRGEVSEDVRQAFPNMTWLHHWGLYDDYPYSGWKAAHRPGKDVVIPVAFKTKVVKDLLSYSPLHPRAPHLHRDRALLFAGRVCGDYSPPDISKPWPHCKTNKSIGYSQGARQMVHFYHHNRTGYKVVTADHTYVLDLMRYRWCLAPSGGGHGHRQTLTAAMGCLPVVVSDQVMQPFEPEMDWAAFSMRVAQSDVPGMHNTLDAVGDVAYDRMQAAVQCAAQHLLYSSSHGAVMQEDGRWDAFETVMEILRMQQLYPGLDPGQYSNRDERFRLFMGCGHEHMADHGYEQRHAWKDKYPVPLEEHVYGNQRSFDWDVMYEGGLAALIKRAGREPEGLRIARGPQGGDLEREGVEGRRGGLQLCSVSRWDVTTKRCEIRCKKAISSRGCRSW</sequence>
<organism evidence="9 10">
    <name type="scientific">Volvox africanus</name>
    <dbReference type="NCBI Taxonomy" id="51714"/>
    <lineage>
        <taxon>Eukaryota</taxon>
        <taxon>Viridiplantae</taxon>
        <taxon>Chlorophyta</taxon>
        <taxon>core chlorophytes</taxon>
        <taxon>Chlorophyceae</taxon>
        <taxon>CS clade</taxon>
        <taxon>Chlamydomonadales</taxon>
        <taxon>Volvocaceae</taxon>
        <taxon>Volvox</taxon>
    </lineage>
</organism>
<protein>
    <recommendedName>
        <fullName evidence="8">EGF-like domain-containing protein</fullName>
    </recommendedName>
</protein>
<feature type="compositionally biased region" description="Pro residues" evidence="6">
    <location>
        <begin position="122"/>
        <end position="153"/>
    </location>
</feature>
<evidence type="ECO:0000313" key="10">
    <source>
        <dbReference type="Proteomes" id="UP000747399"/>
    </source>
</evidence>
<evidence type="ECO:0000256" key="1">
    <source>
        <dbReference type="ARBA" id="ARBA00004323"/>
    </source>
</evidence>
<feature type="disulfide bond" evidence="5">
    <location>
        <begin position="156"/>
        <end position="166"/>
    </location>
</feature>
<accession>A0A8J4BB14</accession>
<evidence type="ECO:0000259" key="8">
    <source>
        <dbReference type="PROSITE" id="PS50026"/>
    </source>
</evidence>
<proteinExistence type="inferred from homology"/>
<feature type="signal peptide" evidence="7">
    <location>
        <begin position="1"/>
        <end position="19"/>
    </location>
</feature>
<dbReference type="GO" id="GO:0000139">
    <property type="term" value="C:Golgi membrane"/>
    <property type="evidence" value="ECO:0007669"/>
    <property type="project" value="UniProtKB-SubCell"/>
</dbReference>
<keyword evidence="3" id="KW-0333">Golgi apparatus</keyword>
<dbReference type="Proteomes" id="UP000747399">
    <property type="component" value="Unassembled WGS sequence"/>
</dbReference>
<dbReference type="Pfam" id="PF07974">
    <property type="entry name" value="EGF_2"/>
    <property type="match status" value="1"/>
</dbReference>
<dbReference type="EMBL" id="BNCO01000027">
    <property type="protein sequence ID" value="GIL57247.1"/>
    <property type="molecule type" value="Genomic_DNA"/>
</dbReference>
<dbReference type="InterPro" id="IPR013111">
    <property type="entry name" value="EGF_extracell"/>
</dbReference>
<dbReference type="InterPro" id="IPR004263">
    <property type="entry name" value="Exostosin"/>
</dbReference>
<reference evidence="9" key="1">
    <citation type="journal article" date="2021" name="Proc. Natl. Acad. Sci. U.S.A.">
        <title>Three genomes in the algal genus Volvox reveal the fate of a haploid sex-determining region after a transition to homothallism.</title>
        <authorList>
            <person name="Yamamoto K."/>
            <person name="Hamaji T."/>
            <person name="Kawai-Toyooka H."/>
            <person name="Matsuzaki R."/>
            <person name="Takahashi F."/>
            <person name="Nishimura Y."/>
            <person name="Kawachi M."/>
            <person name="Noguchi H."/>
            <person name="Minakuchi Y."/>
            <person name="Umen J.G."/>
            <person name="Toyoda A."/>
            <person name="Nozaki H."/>
        </authorList>
    </citation>
    <scope>NUCLEOTIDE SEQUENCE</scope>
    <source>
        <strain evidence="9">NIES-3780</strain>
    </source>
</reference>
<evidence type="ECO:0000256" key="2">
    <source>
        <dbReference type="ARBA" id="ARBA00010271"/>
    </source>
</evidence>
<dbReference type="AlphaFoldDB" id="A0A8J4BB14"/>
<keyword evidence="5" id="KW-0245">EGF-like domain</keyword>
<feature type="compositionally biased region" description="Polar residues" evidence="6">
    <location>
        <begin position="21"/>
        <end position="30"/>
    </location>
</feature>
<dbReference type="Gene3D" id="2.10.25.10">
    <property type="entry name" value="Laminin"/>
    <property type="match status" value="1"/>
</dbReference>
<keyword evidence="7" id="KW-0732">Signal</keyword>
<evidence type="ECO:0000313" key="9">
    <source>
        <dbReference type="EMBL" id="GIL57247.1"/>
    </source>
</evidence>
<keyword evidence="4 5" id="KW-1015">Disulfide bond</keyword>
<evidence type="ECO:0000256" key="4">
    <source>
        <dbReference type="ARBA" id="ARBA00023157"/>
    </source>
</evidence>
<comment type="caution">
    <text evidence="5">Lacks conserved residue(s) required for the propagation of feature annotation.</text>
</comment>
<evidence type="ECO:0000256" key="5">
    <source>
        <dbReference type="PROSITE-ProRule" id="PRU00076"/>
    </source>
</evidence>
<gene>
    <name evidence="9" type="ORF">Vafri_12504</name>
</gene>
<feature type="disulfide bond" evidence="5">
    <location>
        <begin position="175"/>
        <end position="184"/>
    </location>
</feature>
<evidence type="ECO:0000256" key="7">
    <source>
        <dbReference type="SAM" id="SignalP"/>
    </source>
</evidence>
<name>A0A8J4BB14_9CHLO</name>
<dbReference type="PANTHER" id="PTHR11062">
    <property type="entry name" value="EXOSTOSIN HEPARAN SULFATE GLYCOSYLTRANSFERASE -RELATED"/>
    <property type="match status" value="1"/>
</dbReference>
<dbReference type="InterPro" id="IPR040911">
    <property type="entry name" value="Exostosin_GT47"/>
</dbReference>
<feature type="region of interest" description="Disordered" evidence="6">
    <location>
        <begin position="20"/>
        <end position="86"/>
    </location>
</feature>
<feature type="domain" description="EGF-like" evidence="8">
    <location>
        <begin position="152"/>
        <end position="185"/>
    </location>
</feature>
<keyword evidence="10" id="KW-1185">Reference proteome</keyword>
<comment type="caution">
    <text evidence="9">The sequence shown here is derived from an EMBL/GenBank/DDBJ whole genome shotgun (WGS) entry which is preliminary data.</text>
</comment>
<dbReference type="GO" id="GO:0016757">
    <property type="term" value="F:glycosyltransferase activity"/>
    <property type="evidence" value="ECO:0007669"/>
    <property type="project" value="InterPro"/>
</dbReference>
<comment type="subcellular location">
    <subcellularLocation>
        <location evidence="1">Golgi apparatus membrane</location>
        <topology evidence="1">Single-pass type II membrane protein</topology>
    </subcellularLocation>
</comment>
<dbReference type="PROSITE" id="PS00022">
    <property type="entry name" value="EGF_1"/>
    <property type="match status" value="1"/>
</dbReference>